<name>A0A699KPE5_TANCI</name>
<feature type="compositionally biased region" description="Acidic residues" evidence="1">
    <location>
        <begin position="54"/>
        <end position="100"/>
    </location>
</feature>
<feature type="region of interest" description="Disordered" evidence="1">
    <location>
        <begin position="54"/>
        <end position="144"/>
    </location>
</feature>
<protein>
    <recommendedName>
        <fullName evidence="2">Retrotransposon gag domain-containing protein</fullName>
    </recommendedName>
</protein>
<sequence length="527" mass="59422">MANIPPNDPNVDASAIVPALVNPDHAPAQPAGLRNGFAPHWIGGNIHNNQIGWIEEDAEEEEEDPKDPKEDLEEDLEEDPKEDPEEDDDDDMEVDDETEVIDPYIDDGSNNPPPPNTEDEETPTTSPTISDADGQPIPPIASFGQNFHFGKMEKLMSERIDTEGRMKKKFKEQDRHFVGLGCDNIEMDRAVRNVMSDLSGLKKLVNNLSNRFDEYEGSKVFEDKKVLEKELVNERNGKEFYQEFDREPPAEPSTRSVPTPYPDDPYVVTRDATNAAAVVGTFDIDDDDDTTPIDSQPYEPHMPVCRIHTNDCNGMRYSFVEQITMPPRKSTRGNPPPPLIQDTVNRMIQESVEATIRAERENFMNCSPITFRGNEGAVATLGMKAVTRKTWAEIKVTMTEEFCPPKEIQRMECELCNLRVKEMDISSYTTRFNELMILCPGMVPTEQNKVEAYIRGLSKNIKGEVTLSELATLNKAVWMAHTLMEQKVKAIAKREADNKKMKWENFQGGSSSGGGNRNSNRNNNNYS</sequence>
<evidence type="ECO:0000259" key="2">
    <source>
        <dbReference type="Pfam" id="PF03732"/>
    </source>
</evidence>
<feature type="non-terminal residue" evidence="3">
    <location>
        <position position="527"/>
    </location>
</feature>
<evidence type="ECO:0000256" key="1">
    <source>
        <dbReference type="SAM" id="MobiDB-lite"/>
    </source>
</evidence>
<dbReference type="InterPro" id="IPR005162">
    <property type="entry name" value="Retrotrans_gag_dom"/>
</dbReference>
<gene>
    <name evidence="3" type="ORF">Tci_670482</name>
</gene>
<feature type="region of interest" description="Disordered" evidence="1">
    <location>
        <begin position="504"/>
        <end position="527"/>
    </location>
</feature>
<dbReference type="Pfam" id="PF03732">
    <property type="entry name" value="Retrotrans_gag"/>
    <property type="match status" value="1"/>
</dbReference>
<dbReference type="AlphaFoldDB" id="A0A699KPE5"/>
<feature type="domain" description="Retrotransposon gag" evidence="2">
    <location>
        <begin position="388"/>
        <end position="458"/>
    </location>
</feature>
<reference evidence="3" key="1">
    <citation type="journal article" date="2019" name="Sci. Rep.">
        <title>Draft genome of Tanacetum cinerariifolium, the natural source of mosquito coil.</title>
        <authorList>
            <person name="Yamashiro T."/>
            <person name="Shiraishi A."/>
            <person name="Satake H."/>
            <person name="Nakayama K."/>
        </authorList>
    </citation>
    <scope>NUCLEOTIDE SEQUENCE</scope>
</reference>
<dbReference type="EMBL" id="BKCJ010527577">
    <property type="protein sequence ID" value="GFA98510.1"/>
    <property type="molecule type" value="Genomic_DNA"/>
</dbReference>
<accession>A0A699KPE5</accession>
<evidence type="ECO:0000313" key="3">
    <source>
        <dbReference type="EMBL" id="GFA98510.1"/>
    </source>
</evidence>
<proteinExistence type="predicted"/>
<feature type="compositionally biased region" description="Low complexity" evidence="1">
    <location>
        <begin position="517"/>
        <end position="527"/>
    </location>
</feature>
<organism evidence="3">
    <name type="scientific">Tanacetum cinerariifolium</name>
    <name type="common">Dalmatian daisy</name>
    <name type="synonym">Chrysanthemum cinerariifolium</name>
    <dbReference type="NCBI Taxonomy" id="118510"/>
    <lineage>
        <taxon>Eukaryota</taxon>
        <taxon>Viridiplantae</taxon>
        <taxon>Streptophyta</taxon>
        <taxon>Embryophyta</taxon>
        <taxon>Tracheophyta</taxon>
        <taxon>Spermatophyta</taxon>
        <taxon>Magnoliopsida</taxon>
        <taxon>eudicotyledons</taxon>
        <taxon>Gunneridae</taxon>
        <taxon>Pentapetalae</taxon>
        <taxon>asterids</taxon>
        <taxon>campanulids</taxon>
        <taxon>Asterales</taxon>
        <taxon>Asteraceae</taxon>
        <taxon>Asteroideae</taxon>
        <taxon>Anthemideae</taxon>
        <taxon>Anthemidinae</taxon>
        <taxon>Tanacetum</taxon>
    </lineage>
</organism>
<comment type="caution">
    <text evidence="3">The sequence shown here is derived from an EMBL/GenBank/DDBJ whole genome shotgun (WGS) entry which is preliminary data.</text>
</comment>